<proteinExistence type="inferred from homology"/>
<dbReference type="STRING" id="3659.A0A0A0LKJ0"/>
<accession>A0A0A0LKJ0</accession>
<reference evidence="7 8" key="3">
    <citation type="journal article" date="2010" name="BMC Genomics">
        <title>Transcriptome sequencing and comparative analysis of cucumber flowers with different sex types.</title>
        <authorList>
            <person name="Guo S."/>
            <person name="Zheng Y."/>
            <person name="Joung J.G."/>
            <person name="Liu S."/>
            <person name="Zhang Z."/>
            <person name="Crasta O.R."/>
            <person name="Sobral B.W."/>
            <person name="Xu Y."/>
            <person name="Huang S."/>
            <person name="Fei Z."/>
        </authorList>
    </citation>
    <scope>NUCLEOTIDE SEQUENCE [LARGE SCALE GENOMIC DNA]</scope>
    <source>
        <strain evidence="8">cv. 9930</strain>
    </source>
</reference>
<dbReference type="InterPro" id="IPR029190">
    <property type="entry name" value="Rrp14/SURF6_C"/>
</dbReference>
<dbReference type="GO" id="GO:0003677">
    <property type="term" value="F:DNA binding"/>
    <property type="evidence" value="ECO:0000318"/>
    <property type="project" value="GO_Central"/>
</dbReference>
<dbReference type="AlphaFoldDB" id="A0A0A0LKJ0"/>
<feature type="compositionally biased region" description="Basic and acidic residues" evidence="4">
    <location>
        <begin position="169"/>
        <end position="199"/>
    </location>
</feature>
<feature type="domain" description="Ribosomal RNA-processing protein 14 N-terminal" evidence="6">
    <location>
        <begin position="39"/>
        <end position="99"/>
    </location>
</feature>
<comment type="subcellular location">
    <subcellularLocation>
        <location evidence="1">Nucleus</location>
    </subcellularLocation>
</comment>
<evidence type="ECO:0000256" key="2">
    <source>
        <dbReference type="ARBA" id="ARBA00005904"/>
    </source>
</evidence>
<dbReference type="PANTHER" id="PTHR14369:SF0">
    <property type="entry name" value="SURFEIT LOCUS PROTEIN 6"/>
    <property type="match status" value="1"/>
</dbReference>
<name>A0A0A0LKJ0_CUCSA</name>
<organism evidence="7 8">
    <name type="scientific">Cucumis sativus</name>
    <name type="common">Cucumber</name>
    <dbReference type="NCBI Taxonomy" id="3659"/>
    <lineage>
        <taxon>Eukaryota</taxon>
        <taxon>Viridiplantae</taxon>
        <taxon>Streptophyta</taxon>
        <taxon>Embryophyta</taxon>
        <taxon>Tracheophyta</taxon>
        <taxon>Spermatophyta</taxon>
        <taxon>Magnoliopsida</taxon>
        <taxon>eudicotyledons</taxon>
        <taxon>Gunneridae</taxon>
        <taxon>Pentapetalae</taxon>
        <taxon>rosids</taxon>
        <taxon>fabids</taxon>
        <taxon>Cucurbitales</taxon>
        <taxon>Cucurbitaceae</taxon>
        <taxon>Benincaseae</taxon>
        <taxon>Cucumis</taxon>
    </lineage>
</organism>
<keyword evidence="3" id="KW-0539">Nucleus</keyword>
<keyword evidence="8" id="KW-1185">Reference proteome</keyword>
<reference evidence="7 8" key="2">
    <citation type="journal article" date="2009" name="PLoS ONE">
        <title>An integrated genetic and cytogenetic map of the cucumber genome.</title>
        <authorList>
            <person name="Ren Y."/>
            <person name="Zhang Z."/>
            <person name="Liu J."/>
            <person name="Staub J.E."/>
            <person name="Han Y."/>
            <person name="Cheng Z."/>
            <person name="Li X."/>
            <person name="Lu J."/>
            <person name="Miao H."/>
            <person name="Kang H."/>
            <person name="Xie B."/>
            <person name="Gu X."/>
            <person name="Wang X."/>
            <person name="Du Y."/>
            <person name="Jin W."/>
            <person name="Huang S."/>
        </authorList>
    </citation>
    <scope>NUCLEOTIDE SEQUENCE [LARGE SCALE GENOMIC DNA]</scope>
    <source>
        <strain evidence="8">cv. 9930</strain>
    </source>
</reference>
<evidence type="ECO:0000256" key="3">
    <source>
        <dbReference type="ARBA" id="ARBA00023242"/>
    </source>
</evidence>
<feature type="region of interest" description="Disordered" evidence="4">
    <location>
        <begin position="158"/>
        <end position="205"/>
    </location>
</feature>
<evidence type="ECO:0000256" key="4">
    <source>
        <dbReference type="SAM" id="MobiDB-lite"/>
    </source>
</evidence>
<evidence type="ECO:0000313" key="8">
    <source>
        <dbReference type="Proteomes" id="UP000029981"/>
    </source>
</evidence>
<dbReference type="GO" id="GO:0005730">
    <property type="term" value="C:nucleolus"/>
    <property type="evidence" value="ECO:0000318"/>
    <property type="project" value="GO_Central"/>
</dbReference>
<dbReference type="GO" id="GO:0042273">
    <property type="term" value="P:ribosomal large subunit biogenesis"/>
    <property type="evidence" value="ECO:0000318"/>
    <property type="project" value="GO_Central"/>
</dbReference>
<dbReference type="GO" id="GO:0003723">
    <property type="term" value="F:RNA binding"/>
    <property type="evidence" value="ECO:0000318"/>
    <property type="project" value="GO_Central"/>
</dbReference>
<dbReference type="Proteomes" id="UP000029981">
    <property type="component" value="Chromosome 2"/>
</dbReference>
<dbReference type="KEGG" id="csv:101209715"/>
<dbReference type="InterPro" id="IPR007019">
    <property type="entry name" value="SURF6"/>
</dbReference>
<reference evidence="7 8" key="4">
    <citation type="journal article" date="2011" name="BMC Genomics">
        <title>RNA-Seq improves annotation of protein-coding genes in the cucumber genome.</title>
        <authorList>
            <person name="Li Z."/>
            <person name="Zhang Z."/>
            <person name="Yan P."/>
            <person name="Huang S."/>
            <person name="Fei Z."/>
            <person name="Lin K."/>
        </authorList>
    </citation>
    <scope>NUCLEOTIDE SEQUENCE [LARGE SCALE GENOMIC DNA]</scope>
    <source>
        <strain evidence="8">cv. 9930</strain>
    </source>
</reference>
<feature type="region of interest" description="Disordered" evidence="4">
    <location>
        <begin position="310"/>
        <end position="342"/>
    </location>
</feature>
<feature type="compositionally biased region" description="Basic and acidic residues" evidence="4">
    <location>
        <begin position="73"/>
        <end position="123"/>
    </location>
</feature>
<evidence type="ECO:0000259" key="6">
    <source>
        <dbReference type="Pfam" id="PF15459"/>
    </source>
</evidence>
<evidence type="ECO:0008006" key="9">
    <source>
        <dbReference type="Google" id="ProtNLM"/>
    </source>
</evidence>
<evidence type="ECO:0000256" key="1">
    <source>
        <dbReference type="ARBA" id="ARBA00004123"/>
    </source>
</evidence>
<feature type="domain" description="Ribosomal RNA-processing protein 14/surfeit locus protein 6 C-terminal" evidence="5">
    <location>
        <begin position="170"/>
        <end position="341"/>
    </location>
</feature>
<feature type="region of interest" description="Disordered" evidence="4">
    <location>
        <begin position="1"/>
        <end position="32"/>
    </location>
</feature>
<dbReference type="Pfam" id="PF15459">
    <property type="entry name" value="RRP14"/>
    <property type="match status" value="1"/>
</dbReference>
<reference evidence="7 8" key="1">
    <citation type="journal article" date="2009" name="Nat. Genet.">
        <title>The genome of the cucumber, Cucumis sativus L.</title>
        <authorList>
            <person name="Huang S."/>
            <person name="Li R."/>
            <person name="Zhang Z."/>
            <person name="Li L."/>
            <person name="Gu X."/>
            <person name="Fan W."/>
            <person name="Lucas W.J."/>
            <person name="Wang X."/>
            <person name="Xie B."/>
            <person name="Ni P."/>
            <person name="Ren Y."/>
            <person name="Zhu H."/>
            <person name="Li J."/>
            <person name="Lin K."/>
            <person name="Jin W."/>
            <person name="Fei Z."/>
            <person name="Li G."/>
            <person name="Staub J."/>
            <person name="Kilian A."/>
            <person name="van der Vossen E.A."/>
            <person name="Wu Y."/>
            <person name="Guo J."/>
            <person name="He J."/>
            <person name="Jia Z."/>
            <person name="Ren Y."/>
            <person name="Tian G."/>
            <person name="Lu Y."/>
            <person name="Ruan J."/>
            <person name="Qian W."/>
            <person name="Wang M."/>
            <person name="Huang Q."/>
            <person name="Li B."/>
            <person name="Xuan Z."/>
            <person name="Cao J."/>
            <person name="Asan"/>
            <person name="Wu Z."/>
            <person name="Zhang J."/>
            <person name="Cai Q."/>
            <person name="Bai Y."/>
            <person name="Zhao B."/>
            <person name="Han Y."/>
            <person name="Li Y."/>
            <person name="Li X."/>
            <person name="Wang S."/>
            <person name="Shi Q."/>
            <person name="Liu S."/>
            <person name="Cho W.K."/>
            <person name="Kim J.Y."/>
            <person name="Xu Y."/>
            <person name="Heller-Uszynska K."/>
            <person name="Miao H."/>
            <person name="Cheng Z."/>
            <person name="Zhang S."/>
            <person name="Wu J."/>
            <person name="Yang Y."/>
            <person name="Kang H."/>
            <person name="Li M."/>
            <person name="Liang H."/>
            <person name="Ren X."/>
            <person name="Shi Z."/>
            <person name="Wen M."/>
            <person name="Jian M."/>
            <person name="Yang H."/>
            <person name="Zhang G."/>
            <person name="Yang Z."/>
            <person name="Chen R."/>
            <person name="Liu S."/>
            <person name="Li J."/>
            <person name="Ma L."/>
            <person name="Liu H."/>
            <person name="Zhou Y."/>
            <person name="Zhao J."/>
            <person name="Fang X."/>
            <person name="Li G."/>
            <person name="Fang L."/>
            <person name="Li Y."/>
            <person name="Liu D."/>
            <person name="Zheng H."/>
            <person name="Zhang Y."/>
            <person name="Qin N."/>
            <person name="Li Z."/>
            <person name="Yang G."/>
            <person name="Yang S."/>
            <person name="Bolund L."/>
            <person name="Kristiansen K."/>
            <person name="Zheng H."/>
            <person name="Li S."/>
            <person name="Zhang X."/>
            <person name="Yang H."/>
            <person name="Wang J."/>
            <person name="Sun R."/>
            <person name="Zhang B."/>
            <person name="Jiang S."/>
            <person name="Wang J."/>
            <person name="Du Y."/>
            <person name="Li S."/>
        </authorList>
    </citation>
    <scope>NUCLEOTIDE SEQUENCE [LARGE SCALE GENOMIC DNA]</scope>
    <source>
        <strain evidence="8">cv. 9930</strain>
    </source>
</reference>
<dbReference type="Gramene" id="KGN61554">
    <property type="protein sequence ID" value="KGN61554"/>
    <property type="gene ID" value="Csa_2G169780"/>
</dbReference>
<dbReference type="Pfam" id="PF04935">
    <property type="entry name" value="SURF6"/>
    <property type="match status" value="1"/>
</dbReference>
<dbReference type="InterPro" id="IPR029188">
    <property type="entry name" value="Rrp14_N"/>
</dbReference>
<feature type="region of interest" description="Disordered" evidence="4">
    <location>
        <begin position="348"/>
        <end position="367"/>
    </location>
</feature>
<dbReference type="GO" id="GO:0042274">
    <property type="term" value="P:ribosomal small subunit biogenesis"/>
    <property type="evidence" value="ECO:0000318"/>
    <property type="project" value="GO_Central"/>
</dbReference>
<sequence>MTAPDTEPVVPSSSQVKVKKKKQKTAAVSNSGVDLKSIIHNHALFFDKLVELIPVRFYLSSDEKGKPWFQGLSKKEKAMAKKESKENLKKARRDRMDPEKSSKSTVHLLKESLENEKLKSKNDDDGDDVKPVATGWDSDDQSVTYEELRQRLHRKIEEFRVNRNTGCSNREKKRNERNERREAIQKKRKRENDSDEKKSVTMPSEIEMERNVVEASKELAFGHVKLGTEEEQGKNKKKKLSKLKELEKAKKLEEAKKDPGKGEIVLKKHSWQAATSRAAGFKVHDDPQRLMKSLRKEKKQQLKSVEKWKGRIETTQKMKAERQQKRSENIAQKIHDKKMKRIEKREKKLMRPGFEGRKDGFINGSSA</sequence>
<dbReference type="EMBL" id="CM002923">
    <property type="protein sequence ID" value="KGN61554.1"/>
    <property type="molecule type" value="Genomic_DNA"/>
</dbReference>
<dbReference type="OMA" id="RIETTQK"/>
<dbReference type="eggNOG" id="KOG2885">
    <property type="taxonomic scope" value="Eukaryota"/>
</dbReference>
<comment type="similarity">
    <text evidence="2">Belongs to the SURF6 family.</text>
</comment>
<evidence type="ECO:0000313" key="7">
    <source>
        <dbReference type="EMBL" id="KGN61554.1"/>
    </source>
</evidence>
<dbReference type="PANTHER" id="PTHR14369">
    <property type="entry name" value="SURFEIT LOCUS PROTEIN 6"/>
    <property type="match status" value="1"/>
</dbReference>
<dbReference type="OrthoDB" id="444809at2759"/>
<evidence type="ECO:0000259" key="5">
    <source>
        <dbReference type="Pfam" id="PF04935"/>
    </source>
</evidence>
<feature type="region of interest" description="Disordered" evidence="4">
    <location>
        <begin position="73"/>
        <end position="143"/>
    </location>
</feature>
<feature type="compositionally biased region" description="Basic and acidic residues" evidence="4">
    <location>
        <begin position="310"/>
        <end position="328"/>
    </location>
</feature>
<gene>
    <name evidence="7" type="ORF">Csa_2G169780</name>
</gene>
<protein>
    <recommendedName>
        <fullName evidence="9">Ribosomal RNA-processing protein 14/surfeit locus protein 6 C-terminal domain-containing protein</fullName>
    </recommendedName>
</protein>